<dbReference type="PANTHER" id="PTHR43547:SF2">
    <property type="entry name" value="HYBRID SIGNAL TRANSDUCTION HISTIDINE KINASE C"/>
    <property type="match status" value="1"/>
</dbReference>
<dbReference type="GO" id="GO:0016020">
    <property type="term" value="C:membrane"/>
    <property type="evidence" value="ECO:0007669"/>
    <property type="project" value="InterPro"/>
</dbReference>
<evidence type="ECO:0000256" key="2">
    <source>
        <dbReference type="SAM" id="SignalP"/>
    </source>
</evidence>
<keyword evidence="7" id="KW-1185">Reference proteome</keyword>
<feature type="chain" id="PRO_5030959388" evidence="2">
    <location>
        <begin position="20"/>
        <end position="943"/>
    </location>
</feature>
<name>A0A7W5ZPI0_9BACT</name>
<dbReference type="RefSeq" id="WP_183977321.1">
    <property type="nucleotide sequence ID" value="NZ_JACIBY010000010.1"/>
</dbReference>
<keyword evidence="2" id="KW-0732">Signal</keyword>
<feature type="domain" description="Two component regulator three Y" evidence="4">
    <location>
        <begin position="632"/>
        <end position="696"/>
    </location>
</feature>
<dbReference type="Pfam" id="PF07730">
    <property type="entry name" value="HisKA_3"/>
    <property type="match status" value="1"/>
</dbReference>
<evidence type="ECO:0000313" key="7">
    <source>
        <dbReference type="Proteomes" id="UP000541352"/>
    </source>
</evidence>
<dbReference type="Pfam" id="PF02518">
    <property type="entry name" value="HATPase_c"/>
    <property type="match status" value="1"/>
</dbReference>
<dbReference type="InterPro" id="IPR036890">
    <property type="entry name" value="HATPase_C_sf"/>
</dbReference>
<dbReference type="PANTHER" id="PTHR43547">
    <property type="entry name" value="TWO-COMPONENT HISTIDINE KINASE"/>
    <property type="match status" value="1"/>
</dbReference>
<feature type="domain" description="Signal transduction histidine kinase subgroup 3 dimerisation and phosphoacceptor" evidence="5">
    <location>
        <begin position="744"/>
        <end position="809"/>
    </location>
</feature>
<reference evidence="6 7" key="1">
    <citation type="submission" date="2020-08" db="EMBL/GenBank/DDBJ databases">
        <title>Genomic Encyclopedia of Type Strains, Phase IV (KMG-IV): sequencing the most valuable type-strain genomes for metagenomic binning, comparative biology and taxonomic classification.</title>
        <authorList>
            <person name="Goeker M."/>
        </authorList>
    </citation>
    <scope>NUCLEOTIDE SEQUENCE [LARGE SCALE GENOMIC DNA]</scope>
    <source>
        <strain evidence="6 7">DSM 17976</strain>
    </source>
</reference>
<feature type="domain" description="Histidine kinase/HSP90-like ATPase" evidence="3">
    <location>
        <begin position="854"/>
        <end position="939"/>
    </location>
</feature>
<keyword evidence="6" id="KW-0418">Kinase</keyword>
<dbReference type="GO" id="GO:0046983">
    <property type="term" value="F:protein dimerization activity"/>
    <property type="evidence" value="ECO:0007669"/>
    <property type="project" value="InterPro"/>
</dbReference>
<accession>A0A7W5ZPI0</accession>
<dbReference type="InterPro" id="IPR011123">
    <property type="entry name" value="Y_Y_Y"/>
</dbReference>
<keyword evidence="1" id="KW-0597">Phosphoprotein</keyword>
<dbReference type="Gene3D" id="1.20.5.1930">
    <property type="match status" value="1"/>
</dbReference>
<dbReference type="InterPro" id="IPR015943">
    <property type="entry name" value="WD40/YVTN_repeat-like_dom_sf"/>
</dbReference>
<dbReference type="InterPro" id="IPR003594">
    <property type="entry name" value="HATPase_dom"/>
</dbReference>
<dbReference type="SUPFAM" id="SSF63829">
    <property type="entry name" value="Calcium-dependent phosphotriesterase"/>
    <property type="match status" value="2"/>
</dbReference>
<dbReference type="Gene3D" id="2.130.10.10">
    <property type="entry name" value="YVTN repeat-like/Quinoprotein amine dehydrogenase"/>
    <property type="match status" value="3"/>
</dbReference>
<dbReference type="AlphaFoldDB" id="A0A7W5ZPI0"/>
<evidence type="ECO:0000259" key="3">
    <source>
        <dbReference type="Pfam" id="PF02518"/>
    </source>
</evidence>
<proteinExistence type="predicted"/>
<protein>
    <submittedName>
        <fullName evidence="6">Ligand-binding sensor domain-containing protein/signal transduction histidine kinase</fullName>
    </submittedName>
</protein>
<dbReference type="CDD" id="cd16917">
    <property type="entry name" value="HATPase_UhpB-NarQ-NarX-like"/>
    <property type="match status" value="1"/>
</dbReference>
<dbReference type="Proteomes" id="UP000541352">
    <property type="component" value="Unassembled WGS sequence"/>
</dbReference>
<comment type="caution">
    <text evidence="6">The sequence shown here is derived from an EMBL/GenBank/DDBJ whole genome shotgun (WGS) entry which is preliminary data.</text>
</comment>
<dbReference type="InterPro" id="IPR013783">
    <property type="entry name" value="Ig-like_fold"/>
</dbReference>
<dbReference type="Pfam" id="PF07495">
    <property type="entry name" value="Y_Y_Y"/>
    <property type="match status" value="1"/>
</dbReference>
<dbReference type="Pfam" id="PF07494">
    <property type="entry name" value="Reg_prop"/>
    <property type="match status" value="2"/>
</dbReference>
<evidence type="ECO:0000313" key="6">
    <source>
        <dbReference type="EMBL" id="MBB3840370.1"/>
    </source>
</evidence>
<gene>
    <name evidence="6" type="ORF">FHS57_004390</name>
</gene>
<dbReference type="Gene3D" id="2.60.40.10">
    <property type="entry name" value="Immunoglobulins"/>
    <property type="match status" value="1"/>
</dbReference>
<dbReference type="FunFam" id="2.60.40.10:FF:000791">
    <property type="entry name" value="Two-component system sensor histidine kinase/response regulator"/>
    <property type="match status" value="1"/>
</dbReference>
<dbReference type="EMBL" id="JACIBY010000010">
    <property type="protein sequence ID" value="MBB3840370.1"/>
    <property type="molecule type" value="Genomic_DNA"/>
</dbReference>
<evidence type="ECO:0000259" key="5">
    <source>
        <dbReference type="Pfam" id="PF07730"/>
    </source>
</evidence>
<dbReference type="Gene3D" id="3.30.565.10">
    <property type="entry name" value="Histidine kinase-like ATPase, C-terminal domain"/>
    <property type="match status" value="1"/>
</dbReference>
<sequence>MKTKLLIGLMWMWAAWANAAPPIGFDFWNHLGTNEGLSQNEVHCILQDHRGLMWFGTQDGLNCYDGQRVQVFRQAPFDSTSLSDDFITTLHEDSKQRFWVGTAKGLNCYDFAKGTFRRSSQLKTVILQIIEDKNKAIWVQTKTTWWVMATNETEFKVTKRSPDDAKKALLAQITPLLPAKVSVSSLITDHLGIVWVGTRGQGIYRFRYEADKQQYVPLDAFDEDFFDTNGLKSSHITCLYEGNEADEDIVWIGTREAGVQLYSRSKNTFKHWERLFTQESAATRTFFGLTTDKKGHLWVGSYSGLYRIHRATHDIRTYKTPPNTIVETSLEDTQGSFWVGGNTGLFHLDNTQQQFETFNLPLYEGHQPWVLRIYEDPSQQVWVGTRGYLAQIDPQKKVRTWKELPVSKTTKAKLESVGTIQRDAKGGMWIGMRQGLIYWPSPTQYARLFQNNPNDAKSLISNMILDVHVDAKQRVWICSAKGLSLAKHQDGKVEFEHFTEKNGLTNSFVYGAMSDKAGDLWLTTNGGLIRFNPEKKTFRTYTSQDGLGGLEFNSGGFHRSPDGEFFVGGNGMLLSFRPDELVINKHLPRILLRSFKKFEKPVVHLDSIIASGQPIRLDYDENFFSFEWAALDYTNPSSNQFAYRLEGFDKDWVYTGTRRFVDFTNLNPGNYKLWVKAANNEGKWNDRDYLQLSLVITPPFWKTWWFYGLLFLLVAAVAKLLYDNHVRQLLALERAKLEENERVRKLAAQDLHDEFGNTLTRISLLTELVKNRMNGQVGGEVGELLTKISDNANRMYQGTKDFIWAINPEHDSLYEIAVRLKDFGDDVFDKTGIRFNVEGLNDALRGVNLPTGASRHLVLLFKEAMSNTLKHAQATETTLSFVPTPDLLRIEWQDNGRGVDLERSRPGNGLMNIQTRAEKIGGVATLTSPKHGGFVVLFERPCA</sequence>
<dbReference type="GO" id="GO:0000155">
    <property type="term" value="F:phosphorelay sensor kinase activity"/>
    <property type="evidence" value="ECO:0007669"/>
    <property type="project" value="InterPro"/>
</dbReference>
<dbReference type="SUPFAM" id="SSF55874">
    <property type="entry name" value="ATPase domain of HSP90 chaperone/DNA topoisomerase II/histidine kinase"/>
    <property type="match status" value="1"/>
</dbReference>
<evidence type="ECO:0000256" key="1">
    <source>
        <dbReference type="ARBA" id="ARBA00022553"/>
    </source>
</evidence>
<feature type="signal peptide" evidence="2">
    <location>
        <begin position="1"/>
        <end position="19"/>
    </location>
</feature>
<dbReference type="InterPro" id="IPR011110">
    <property type="entry name" value="Reg_prop"/>
</dbReference>
<evidence type="ECO:0000259" key="4">
    <source>
        <dbReference type="Pfam" id="PF07495"/>
    </source>
</evidence>
<dbReference type="InterPro" id="IPR011712">
    <property type="entry name" value="Sig_transdc_His_kin_sub3_dim/P"/>
</dbReference>
<organism evidence="6 7">
    <name type="scientific">Runella defluvii</name>
    <dbReference type="NCBI Taxonomy" id="370973"/>
    <lineage>
        <taxon>Bacteria</taxon>
        <taxon>Pseudomonadati</taxon>
        <taxon>Bacteroidota</taxon>
        <taxon>Cytophagia</taxon>
        <taxon>Cytophagales</taxon>
        <taxon>Spirosomataceae</taxon>
        <taxon>Runella</taxon>
    </lineage>
</organism>
<keyword evidence="6" id="KW-0808">Transferase</keyword>